<comment type="caution">
    <text evidence="3">The sequence shown here is derived from an EMBL/GenBank/DDBJ whole genome shotgun (WGS) entry which is preliminary data.</text>
</comment>
<dbReference type="Proteomes" id="UP001242903">
    <property type="component" value="Unassembled WGS sequence"/>
</dbReference>
<dbReference type="InterPro" id="IPR038765">
    <property type="entry name" value="Papain-like_cys_pep_sf"/>
</dbReference>
<dbReference type="InterPro" id="IPR041219">
    <property type="entry name" value="Phage_lysozyme2"/>
</dbReference>
<feature type="transmembrane region" description="Helical" evidence="1">
    <location>
        <begin position="12"/>
        <end position="36"/>
    </location>
</feature>
<dbReference type="RefSeq" id="WP_289457051.1">
    <property type="nucleotide sequence ID" value="NZ_JAUCAQ010000025.1"/>
</dbReference>
<dbReference type="Pfam" id="PF05257">
    <property type="entry name" value="CHAP"/>
    <property type="match status" value="1"/>
</dbReference>
<dbReference type="InterPro" id="IPR007921">
    <property type="entry name" value="CHAP_dom"/>
</dbReference>
<dbReference type="Gene3D" id="1.10.530.10">
    <property type="match status" value="1"/>
</dbReference>
<evidence type="ECO:0000313" key="3">
    <source>
        <dbReference type="EMBL" id="MDM7647290.1"/>
    </source>
</evidence>
<dbReference type="SUPFAM" id="SSF54001">
    <property type="entry name" value="Cysteine proteinases"/>
    <property type="match status" value="1"/>
</dbReference>
<keyword evidence="4" id="KW-1185">Reference proteome</keyword>
<keyword evidence="1" id="KW-0812">Transmembrane</keyword>
<evidence type="ECO:0000313" key="4">
    <source>
        <dbReference type="Proteomes" id="UP001242903"/>
    </source>
</evidence>
<feature type="domain" description="Peptidase C51" evidence="2">
    <location>
        <begin position="258"/>
        <end position="388"/>
    </location>
</feature>
<organism evidence="3 4">
    <name type="scientific">Leuconostoc falkenbergense</name>
    <dbReference type="NCBI Taxonomy" id="2766470"/>
    <lineage>
        <taxon>Bacteria</taxon>
        <taxon>Bacillati</taxon>
        <taxon>Bacillota</taxon>
        <taxon>Bacilli</taxon>
        <taxon>Lactobacillales</taxon>
        <taxon>Lactobacillaceae</taxon>
        <taxon>Leuconostoc</taxon>
    </lineage>
</organism>
<name>A0ABT7S154_9LACO</name>
<evidence type="ECO:0000259" key="2">
    <source>
        <dbReference type="PROSITE" id="PS50911"/>
    </source>
</evidence>
<sequence>MQKQLVSHFKHKILLFLAPYLAFFLVLLLIVMALFYQDNNNACQSTDTTVNVTTNADKEAVAKSLHDNLKKISGVTEAGIAGYLGNTQHESGFNSSVIQSNAPYSESQAMNPKVSGYAFGLNQWDNSRRVELINYAKSKNKPWTNAGVQYDFALNHDGTNSDLLKQGLKMTNIDDATEFLRASWERGGAGTTSKRQSYARAWYAKFASGSSNTAVDTATNGTETTQNTDNTTNNSNGCATNVAQGMGTSGAPVKEIPSAYKSKIKDTNFTATSSSNTYPFGQCTWYTYNRMQELGTPVENGLGNGADWGKNAKAKGYKTDSQPHVGWAVSFSQGADGADPTYGHVAVVEAISDDKTHFLVSECNVVASGTGTVSFRELTAGQGVIFIQGKQ</sequence>
<protein>
    <submittedName>
        <fullName evidence="3">Phage tail tip lysozyme</fullName>
    </submittedName>
</protein>
<dbReference type="EMBL" id="JAUCAQ010000025">
    <property type="protein sequence ID" value="MDM7647290.1"/>
    <property type="molecule type" value="Genomic_DNA"/>
</dbReference>
<proteinExistence type="predicted"/>
<keyword evidence="1" id="KW-1133">Transmembrane helix</keyword>
<dbReference type="Gene3D" id="3.90.1720.10">
    <property type="entry name" value="endopeptidase domain like (from Nostoc punctiforme)"/>
    <property type="match status" value="1"/>
</dbReference>
<evidence type="ECO:0000256" key="1">
    <source>
        <dbReference type="SAM" id="Phobius"/>
    </source>
</evidence>
<gene>
    <name evidence="3" type="ORF">QUE93_09710</name>
</gene>
<reference evidence="3 4" key="1">
    <citation type="submission" date="2023-06" db="EMBL/GenBank/DDBJ databases">
        <title>Draft Genome Sequences of lactic acid bacteria strains isolated from fermented milk products.</title>
        <authorList>
            <person name="Elcheninov A.G."/>
            <person name="Klyukina A."/>
            <person name="Zayulina K.S."/>
            <person name="Gavirova L.A."/>
            <person name="Shcherbakova P.A."/>
            <person name="Shestakov A.I."/>
            <person name="Kublanov I.V."/>
            <person name="Kochetkova T.V."/>
        </authorList>
    </citation>
    <scope>NUCLEOTIDE SEQUENCE [LARGE SCALE GENOMIC DNA]</scope>
    <source>
        <strain evidence="3 4">TOM.81</strain>
    </source>
</reference>
<accession>A0ABT7S154</accession>
<dbReference type="Pfam" id="PF18013">
    <property type="entry name" value="Phage_lysozyme2"/>
    <property type="match status" value="1"/>
</dbReference>
<dbReference type="PROSITE" id="PS50911">
    <property type="entry name" value="CHAP"/>
    <property type="match status" value="1"/>
</dbReference>
<keyword evidence="1" id="KW-0472">Membrane</keyword>